<dbReference type="Pfam" id="PF04851">
    <property type="entry name" value="ResIII"/>
    <property type="match status" value="1"/>
</dbReference>
<keyword evidence="3 9" id="KW-0347">Helicase</keyword>
<name>A0A077ZNV2_STYLE</name>
<keyword evidence="2" id="KW-0378">Hydrolase</keyword>
<feature type="domain" description="Helicase ATP-binding" evidence="7">
    <location>
        <begin position="93"/>
        <end position="225"/>
    </location>
</feature>
<dbReference type="EMBL" id="CCKQ01000562">
    <property type="protein sequence ID" value="CDW71642.1"/>
    <property type="molecule type" value="Genomic_DNA"/>
</dbReference>
<feature type="compositionally biased region" description="Basic and acidic residues" evidence="6">
    <location>
        <begin position="804"/>
        <end position="818"/>
    </location>
</feature>
<feature type="compositionally biased region" description="Polar residues" evidence="6">
    <location>
        <begin position="612"/>
        <end position="632"/>
    </location>
</feature>
<dbReference type="Pfam" id="PF00271">
    <property type="entry name" value="Helicase_C"/>
    <property type="match status" value="1"/>
</dbReference>
<protein>
    <submittedName>
        <fullName evidence="9">Helicase c-terminal domain-containing protein</fullName>
    </submittedName>
</protein>
<keyword evidence="4" id="KW-0067">ATP-binding</keyword>
<dbReference type="AlphaFoldDB" id="A0A077ZNV2"/>
<sequence length="827" mass="95385">MEKYLITANKRRSSTQNRLSTDQNELKSPERRQKRMSAIEIQQEKTELKNLLKERYNIPQNSGTLPQANYNSENLSTWVYPVSKTFRTYQFRIVRSSLFANTIVTLPTGLGKTFIASTVMYNYYRWFQDGLIFFLAPTRPLVTQQVEAFTSVITEDIEDNILDSSKIVLLVIDEAHRASGNYSYCKIIEYLEALNVGFRIVSLSATPVSKIENLQTVVNSLRCAMLEVRDEEDDEIKQYTHDKDIVEIIVEKENQIQELELKIMKLMGKDKPLGTFVKNVKETDEYQEVVNYMEETKMNANHPKLRKLSEILETFFLDESHVNSKVIIFSQFRESANEIKRYLEKKNPDTVKAEVFVGQNNHGLSQKVQAAMINRFKSGKTNTLVATCVAEEGLDIGNVDLIISYDCLASPIRMIQRFGRTGRAGNGQVIVLIAKGEEENKFKMSKKQSKMIMNAIKEQSLIISNLNQGQQNNKQGSGSKQTKLSFGQAELIMPALQELEKPKECGLQLYSFNPRMIPEDIDPKPVLRKLIPRSIEEIEQFEQLNTKKRKSPLKKEKIEKPKKEKKIKESKEGENKQPRKKRSKTVTAEYNADIKQYLSNSIYESKSRDKQSQQSNDQMNEPVMSTSLRDYNNIRSEEDKQQDYENDGLDDYDFPDQELTELNNIVQQSEGPEEANINKTLQQLENYYNRNESNQNITISASFLSRSSGQVKFLQQEEQKIIKEDKQSGQLEEIIMNQNAEQNFEDEKFEEGLKQFELSEESKDLENFLDDLGASFLSDLKSSVESIISKKSTASSKIRKSYKGMHEPDTLYETESRKSRQKRLNLS</sequence>
<proteinExistence type="predicted"/>
<dbReference type="PANTHER" id="PTHR14025">
    <property type="entry name" value="FANCONI ANEMIA GROUP M FANCM FAMILY MEMBER"/>
    <property type="match status" value="1"/>
</dbReference>
<dbReference type="SUPFAM" id="SSF52540">
    <property type="entry name" value="P-loop containing nucleoside triphosphate hydrolases"/>
    <property type="match status" value="1"/>
</dbReference>
<organism evidence="9 10">
    <name type="scientific">Stylonychia lemnae</name>
    <name type="common">Ciliate</name>
    <dbReference type="NCBI Taxonomy" id="5949"/>
    <lineage>
        <taxon>Eukaryota</taxon>
        <taxon>Sar</taxon>
        <taxon>Alveolata</taxon>
        <taxon>Ciliophora</taxon>
        <taxon>Intramacronucleata</taxon>
        <taxon>Spirotrichea</taxon>
        <taxon>Stichotrichia</taxon>
        <taxon>Sporadotrichida</taxon>
        <taxon>Oxytrichidae</taxon>
        <taxon>Stylonychinae</taxon>
        <taxon>Stylonychia</taxon>
    </lineage>
</organism>
<accession>A0A077ZNV2</accession>
<keyword evidence="1" id="KW-0547">Nucleotide-binding</keyword>
<dbReference type="PROSITE" id="PS51192">
    <property type="entry name" value="HELICASE_ATP_BIND_1"/>
    <property type="match status" value="1"/>
</dbReference>
<evidence type="ECO:0000259" key="7">
    <source>
        <dbReference type="PROSITE" id="PS51192"/>
    </source>
</evidence>
<feature type="compositionally biased region" description="Polar residues" evidence="6">
    <location>
        <begin position="14"/>
        <end position="23"/>
    </location>
</feature>
<dbReference type="SMART" id="SM00490">
    <property type="entry name" value="HELICc"/>
    <property type="match status" value="1"/>
</dbReference>
<dbReference type="InterPro" id="IPR027417">
    <property type="entry name" value="P-loop_NTPase"/>
</dbReference>
<dbReference type="GO" id="GO:0016787">
    <property type="term" value="F:hydrolase activity"/>
    <property type="evidence" value="ECO:0007669"/>
    <property type="project" value="UniProtKB-KW"/>
</dbReference>
<dbReference type="SMART" id="SM00487">
    <property type="entry name" value="DEXDc"/>
    <property type="match status" value="1"/>
</dbReference>
<dbReference type="FunCoup" id="A0A077ZNV2">
    <property type="interactions" value="454"/>
</dbReference>
<dbReference type="InterPro" id="IPR006935">
    <property type="entry name" value="Helicase/UvrB_N"/>
</dbReference>
<dbReference type="InParanoid" id="A0A077ZNV2"/>
<evidence type="ECO:0000259" key="8">
    <source>
        <dbReference type="PROSITE" id="PS51194"/>
    </source>
</evidence>
<dbReference type="GO" id="GO:0004386">
    <property type="term" value="F:helicase activity"/>
    <property type="evidence" value="ECO:0007669"/>
    <property type="project" value="UniProtKB-KW"/>
</dbReference>
<feature type="region of interest" description="Disordered" evidence="6">
    <location>
        <begin position="1"/>
        <end position="35"/>
    </location>
</feature>
<evidence type="ECO:0000256" key="6">
    <source>
        <dbReference type="SAM" id="MobiDB-lite"/>
    </source>
</evidence>
<keyword evidence="5" id="KW-0175">Coiled coil</keyword>
<feature type="domain" description="Helicase C-terminal" evidence="8">
    <location>
        <begin position="304"/>
        <end position="467"/>
    </location>
</feature>
<dbReference type="PANTHER" id="PTHR14025:SF20">
    <property type="entry name" value="FANCONI ANEMIA GROUP M PROTEIN"/>
    <property type="match status" value="1"/>
</dbReference>
<evidence type="ECO:0000256" key="5">
    <source>
        <dbReference type="SAM" id="Coils"/>
    </source>
</evidence>
<gene>
    <name evidence="9" type="primary">Contig10507.g11212</name>
    <name evidence="9" type="ORF">STYLEM_589</name>
</gene>
<dbReference type="InterPro" id="IPR014001">
    <property type="entry name" value="Helicase_ATP-bd"/>
</dbReference>
<evidence type="ECO:0000256" key="1">
    <source>
        <dbReference type="ARBA" id="ARBA00022741"/>
    </source>
</evidence>
<feature type="region of interest" description="Disordered" evidence="6">
    <location>
        <begin position="792"/>
        <end position="827"/>
    </location>
</feature>
<evidence type="ECO:0000313" key="9">
    <source>
        <dbReference type="EMBL" id="CDW71642.1"/>
    </source>
</evidence>
<dbReference type="GO" id="GO:0003677">
    <property type="term" value="F:DNA binding"/>
    <property type="evidence" value="ECO:0007669"/>
    <property type="project" value="InterPro"/>
</dbReference>
<dbReference type="Gene3D" id="3.40.50.300">
    <property type="entry name" value="P-loop containing nucleotide triphosphate hydrolases"/>
    <property type="match status" value="3"/>
</dbReference>
<reference evidence="9 10" key="1">
    <citation type="submission" date="2014-06" db="EMBL/GenBank/DDBJ databases">
        <authorList>
            <person name="Swart Estienne"/>
        </authorList>
    </citation>
    <scope>NUCLEOTIDE SEQUENCE [LARGE SCALE GENOMIC DNA]</scope>
    <source>
        <strain evidence="9 10">130c</strain>
    </source>
</reference>
<feature type="region of interest" description="Disordered" evidence="6">
    <location>
        <begin position="542"/>
        <end position="588"/>
    </location>
</feature>
<evidence type="ECO:0000256" key="2">
    <source>
        <dbReference type="ARBA" id="ARBA00022801"/>
    </source>
</evidence>
<feature type="coiled-coil region" evidence="5">
    <location>
        <begin position="211"/>
        <end position="269"/>
    </location>
</feature>
<feature type="region of interest" description="Disordered" evidence="6">
    <location>
        <begin position="602"/>
        <end position="632"/>
    </location>
</feature>
<dbReference type="InterPro" id="IPR001650">
    <property type="entry name" value="Helicase_C-like"/>
</dbReference>
<dbReference type="GO" id="GO:0005524">
    <property type="term" value="F:ATP binding"/>
    <property type="evidence" value="ECO:0007669"/>
    <property type="project" value="UniProtKB-KW"/>
</dbReference>
<keyword evidence="10" id="KW-1185">Reference proteome</keyword>
<feature type="compositionally biased region" description="Basic and acidic residues" evidence="6">
    <location>
        <begin position="553"/>
        <end position="577"/>
    </location>
</feature>
<evidence type="ECO:0000256" key="4">
    <source>
        <dbReference type="ARBA" id="ARBA00022840"/>
    </source>
</evidence>
<dbReference type="OrthoDB" id="6513042at2759"/>
<dbReference type="Proteomes" id="UP000039865">
    <property type="component" value="Unassembled WGS sequence"/>
</dbReference>
<evidence type="ECO:0000313" key="10">
    <source>
        <dbReference type="Proteomes" id="UP000039865"/>
    </source>
</evidence>
<evidence type="ECO:0000256" key="3">
    <source>
        <dbReference type="ARBA" id="ARBA00022806"/>
    </source>
</evidence>
<dbReference type="PROSITE" id="PS51194">
    <property type="entry name" value="HELICASE_CTER"/>
    <property type="match status" value="1"/>
</dbReference>